<feature type="compositionally biased region" description="Basic and acidic residues" evidence="1">
    <location>
        <begin position="238"/>
        <end position="247"/>
    </location>
</feature>
<evidence type="ECO:0000313" key="3">
    <source>
        <dbReference type="Proteomes" id="UP000236630"/>
    </source>
</evidence>
<keyword evidence="3" id="KW-1185">Reference proteome</keyword>
<feature type="region of interest" description="Disordered" evidence="1">
    <location>
        <begin position="238"/>
        <end position="263"/>
    </location>
</feature>
<name>A0A2H5P9E5_CITUN</name>
<gene>
    <name evidence="2" type="ORF">CUMW_115770</name>
</gene>
<dbReference type="PANTHER" id="PTHR33018:SF34">
    <property type="entry name" value="OS02G0472350 PROTEIN"/>
    <property type="match status" value="1"/>
</dbReference>
<feature type="compositionally biased region" description="Basic residues" evidence="1">
    <location>
        <begin position="19"/>
        <end position="28"/>
    </location>
</feature>
<comment type="caution">
    <text evidence="2">The sequence shown here is derived from an EMBL/GenBank/DDBJ whole genome shotgun (WGS) entry which is preliminary data.</text>
</comment>
<dbReference type="AlphaFoldDB" id="A0A2H5P9E5"/>
<proteinExistence type="predicted"/>
<evidence type="ECO:0000256" key="1">
    <source>
        <dbReference type="SAM" id="MobiDB-lite"/>
    </source>
</evidence>
<sequence>MADIEEQNETKFSDLDGRPKRRKQTKKKHLLKRLADDKVILQHNQYGAPIGDGANDLRSYIGVLVRDNISILFDDWRHVPLEIKDKLWDHLQTKLELDIKSKKHVVQSMGIALRNFICALNTEFIQPNKDNHSQLKLPPRKYPRIRKLEWKQFVDKVLDLEFEDEILSAALGKQPNGSRVQGLGKSITPTMYFHIPNTTDLLEQRMTIESKAADIIEEDSPKNGQSTAKTKVAHMMEADSHNERKLAETPSVKTKKKTPGNTPKRTQKVIIDFAALRNEVIDLWARYLHESIENDEGMFSVGFGQVMLGRAKPQEEYITQKSRHMSELFRVALLGQITLIIYNLGGVRMYHSIKFKTKLNLKWVIVQFKGITEYSDEDLMKVQNE</sequence>
<accession>A0A2H5P9E5</accession>
<protein>
    <submittedName>
        <fullName evidence="2">Uncharacterized protein</fullName>
    </submittedName>
</protein>
<organism evidence="2 3">
    <name type="scientific">Citrus unshiu</name>
    <name type="common">Satsuma mandarin</name>
    <name type="synonym">Citrus nobilis var. unshiu</name>
    <dbReference type="NCBI Taxonomy" id="55188"/>
    <lineage>
        <taxon>Eukaryota</taxon>
        <taxon>Viridiplantae</taxon>
        <taxon>Streptophyta</taxon>
        <taxon>Embryophyta</taxon>
        <taxon>Tracheophyta</taxon>
        <taxon>Spermatophyta</taxon>
        <taxon>Magnoliopsida</taxon>
        <taxon>eudicotyledons</taxon>
        <taxon>Gunneridae</taxon>
        <taxon>Pentapetalae</taxon>
        <taxon>rosids</taxon>
        <taxon>malvids</taxon>
        <taxon>Sapindales</taxon>
        <taxon>Rutaceae</taxon>
        <taxon>Aurantioideae</taxon>
        <taxon>Citrus</taxon>
    </lineage>
</organism>
<dbReference type="PANTHER" id="PTHR33018">
    <property type="entry name" value="OS10G0338966 PROTEIN-RELATED"/>
    <property type="match status" value="1"/>
</dbReference>
<reference evidence="2 3" key="1">
    <citation type="journal article" date="2017" name="Front. Genet.">
        <title>Draft sequencing of the heterozygous diploid genome of Satsuma (Citrus unshiu Marc.) using a hybrid assembly approach.</title>
        <authorList>
            <person name="Shimizu T."/>
            <person name="Tanizawa Y."/>
            <person name="Mochizuki T."/>
            <person name="Nagasaki H."/>
            <person name="Yoshioka T."/>
            <person name="Toyoda A."/>
            <person name="Fujiyama A."/>
            <person name="Kaminuma E."/>
            <person name="Nakamura Y."/>
        </authorList>
    </citation>
    <scope>NUCLEOTIDE SEQUENCE [LARGE SCALE GENOMIC DNA]</scope>
    <source>
        <strain evidence="3">cv. Miyagawa wase</strain>
    </source>
</reference>
<dbReference type="EMBL" id="BDQV01000049">
    <property type="protein sequence ID" value="GAY48980.1"/>
    <property type="molecule type" value="Genomic_DNA"/>
</dbReference>
<dbReference type="Proteomes" id="UP000236630">
    <property type="component" value="Unassembled WGS sequence"/>
</dbReference>
<feature type="region of interest" description="Disordered" evidence="1">
    <location>
        <begin position="1"/>
        <end position="28"/>
    </location>
</feature>
<feature type="compositionally biased region" description="Basic and acidic residues" evidence="1">
    <location>
        <begin position="8"/>
        <end position="18"/>
    </location>
</feature>
<evidence type="ECO:0000313" key="2">
    <source>
        <dbReference type="EMBL" id="GAY48980.1"/>
    </source>
</evidence>